<organism evidence="2 3">
    <name type="scientific">Candidatus Dechloromonas phosphorivorans</name>
    <dbReference type="NCBI Taxonomy" id="2899244"/>
    <lineage>
        <taxon>Bacteria</taxon>
        <taxon>Pseudomonadati</taxon>
        <taxon>Pseudomonadota</taxon>
        <taxon>Betaproteobacteria</taxon>
        <taxon>Rhodocyclales</taxon>
        <taxon>Azonexaceae</taxon>
        <taxon>Dechloromonas</taxon>
    </lineage>
</organism>
<name>A0A9D7QKL4_9RHOO</name>
<accession>A0A9D7QKL4</accession>
<evidence type="ECO:0000313" key="2">
    <source>
        <dbReference type="EMBL" id="MBK8889758.1"/>
    </source>
</evidence>
<dbReference type="SUPFAM" id="SSF53955">
    <property type="entry name" value="Lysozyme-like"/>
    <property type="match status" value="1"/>
</dbReference>
<dbReference type="Gene3D" id="1.10.530.10">
    <property type="match status" value="1"/>
</dbReference>
<reference evidence="2" key="1">
    <citation type="submission" date="2020-10" db="EMBL/GenBank/DDBJ databases">
        <title>Connecting structure to function with the recovery of over 1000 high-quality activated sludge metagenome-assembled genomes encoding full-length rRNA genes using long-read sequencing.</title>
        <authorList>
            <person name="Singleton C.M."/>
            <person name="Petriglieri F."/>
            <person name="Kristensen J.M."/>
            <person name="Kirkegaard R.H."/>
            <person name="Michaelsen T.Y."/>
            <person name="Andersen M.H."/>
            <person name="Karst S.M."/>
            <person name="Dueholm M.S."/>
            <person name="Nielsen P.H."/>
            <person name="Albertsen M."/>
        </authorList>
    </citation>
    <scope>NUCLEOTIDE SEQUENCE</scope>
    <source>
        <strain evidence="2">OdNE_18-Q3-R46-58_BAT3C.305</strain>
    </source>
</reference>
<dbReference type="Proteomes" id="UP000808146">
    <property type="component" value="Unassembled WGS sequence"/>
</dbReference>
<sequence length="229" mass="24603">MFTSTALPPAFLRAALAVTALLQKFLMVVGLVFLVGLFGVQAGHSGLIDGLKTLISPSEVADDEISASEEPAEQSTPALTPKMRGALDYVSKHYRVSNEALEPIFAAAQSAGKELRLDPLLIIAVIGVESAFNPYSQSAVGATGLMQVVPRYHLDKLPDDVDRSGFLDPLTNVRVGAKVLRESISRSGGVENGLQQFGGAVNDPDRRYSTKVLAEKQRLEQATQRLRTN</sequence>
<feature type="domain" description="Transglycosylase SLT" evidence="1">
    <location>
        <begin position="108"/>
        <end position="189"/>
    </location>
</feature>
<dbReference type="InterPro" id="IPR023346">
    <property type="entry name" value="Lysozyme-like_dom_sf"/>
</dbReference>
<gene>
    <name evidence="2" type="ORF">IPN75_04845</name>
</gene>
<evidence type="ECO:0000259" key="1">
    <source>
        <dbReference type="Pfam" id="PF01464"/>
    </source>
</evidence>
<protein>
    <submittedName>
        <fullName evidence="2">Transglycosylase SLT domain-containing protein</fullName>
    </submittedName>
</protein>
<comment type="caution">
    <text evidence="2">The sequence shown here is derived from an EMBL/GenBank/DDBJ whole genome shotgun (WGS) entry which is preliminary data.</text>
</comment>
<proteinExistence type="predicted"/>
<evidence type="ECO:0000313" key="3">
    <source>
        <dbReference type="Proteomes" id="UP000808146"/>
    </source>
</evidence>
<dbReference type="Pfam" id="PF01464">
    <property type="entry name" value="SLT"/>
    <property type="match status" value="1"/>
</dbReference>
<dbReference type="EMBL" id="JADKBR010000003">
    <property type="protein sequence ID" value="MBK8889758.1"/>
    <property type="molecule type" value="Genomic_DNA"/>
</dbReference>
<dbReference type="AlphaFoldDB" id="A0A9D7QKL4"/>
<dbReference type="InterPro" id="IPR008258">
    <property type="entry name" value="Transglycosylase_SLT_dom_1"/>
</dbReference>